<organism evidence="1 2">
    <name type="scientific">Panagrolaimus sp. JU765</name>
    <dbReference type="NCBI Taxonomy" id="591449"/>
    <lineage>
        <taxon>Eukaryota</taxon>
        <taxon>Metazoa</taxon>
        <taxon>Ecdysozoa</taxon>
        <taxon>Nematoda</taxon>
        <taxon>Chromadorea</taxon>
        <taxon>Rhabditida</taxon>
        <taxon>Tylenchina</taxon>
        <taxon>Panagrolaimomorpha</taxon>
        <taxon>Panagrolaimoidea</taxon>
        <taxon>Panagrolaimidae</taxon>
        <taxon>Panagrolaimus</taxon>
    </lineage>
</organism>
<proteinExistence type="predicted"/>
<dbReference type="Proteomes" id="UP000887576">
    <property type="component" value="Unplaced"/>
</dbReference>
<evidence type="ECO:0000313" key="2">
    <source>
        <dbReference type="WBParaSite" id="JU765_v2.g3797.t1"/>
    </source>
</evidence>
<sequence>MISIYLILTFTLFLLIKLFYWAFDKKFINNIPGKYVLITGCDSGFGKRLTEKLLHFGVHVFAGCYTKIGKESLENEFGELKGKLMTVNLDITNQQSIDHCYDLVVETLKKQNAKLHALINNAGFLAVYGPMDWLDVSEYEQSINVNLLGNIRMTTKFLQLIKESKGRIVNMISSFGRIHGFYTAPYVTAKFGLEGYVDSLRLEMKQFGVKVSSLEPGGFKTNIMDPDAMTKRVEFVWGRLNEEIKTEYGEKFKNQFVKNHNIGSSFIANPNLDLVVDSYIHALFAENPKIRYICGYDAKFFYIPFSFLPSSWQDFLLEIIMQIGYSKPAILYNNSNFKVNFRKKFFKS</sequence>
<dbReference type="WBParaSite" id="JU765_v2.g3797.t1">
    <property type="protein sequence ID" value="JU765_v2.g3797.t1"/>
    <property type="gene ID" value="JU765_v2.g3797"/>
</dbReference>
<evidence type="ECO:0000313" key="1">
    <source>
        <dbReference type="Proteomes" id="UP000887576"/>
    </source>
</evidence>
<accession>A0AC34R679</accession>
<protein>
    <submittedName>
        <fullName evidence="2">Uncharacterized protein</fullName>
    </submittedName>
</protein>
<name>A0AC34R679_9BILA</name>
<reference evidence="2" key="1">
    <citation type="submission" date="2022-11" db="UniProtKB">
        <authorList>
            <consortium name="WormBaseParasite"/>
        </authorList>
    </citation>
    <scope>IDENTIFICATION</scope>
</reference>